<comment type="caution">
    <text evidence="5">The sequence shown here is derived from an EMBL/GenBank/DDBJ whole genome shotgun (WGS) entry which is preliminary data.</text>
</comment>
<dbReference type="InterPro" id="IPR010982">
    <property type="entry name" value="Lambda_DNA-bd_dom_sf"/>
</dbReference>
<dbReference type="InterPro" id="IPR000843">
    <property type="entry name" value="HTH_LacI"/>
</dbReference>
<evidence type="ECO:0000256" key="3">
    <source>
        <dbReference type="ARBA" id="ARBA00023163"/>
    </source>
</evidence>
<dbReference type="CDD" id="cd06267">
    <property type="entry name" value="PBP1_LacI_sugar_binding-like"/>
    <property type="match status" value="1"/>
</dbReference>
<dbReference type="Proteomes" id="UP001596528">
    <property type="component" value="Unassembled WGS sequence"/>
</dbReference>
<dbReference type="GO" id="GO:0003677">
    <property type="term" value="F:DNA binding"/>
    <property type="evidence" value="ECO:0007669"/>
    <property type="project" value="UniProtKB-KW"/>
</dbReference>
<dbReference type="PANTHER" id="PTHR30146">
    <property type="entry name" value="LACI-RELATED TRANSCRIPTIONAL REPRESSOR"/>
    <property type="match status" value="1"/>
</dbReference>
<dbReference type="SUPFAM" id="SSF47413">
    <property type="entry name" value="lambda repressor-like DNA-binding domains"/>
    <property type="match status" value="1"/>
</dbReference>
<keyword evidence="1" id="KW-0805">Transcription regulation</keyword>
<dbReference type="InterPro" id="IPR028082">
    <property type="entry name" value="Peripla_BP_I"/>
</dbReference>
<gene>
    <name evidence="5" type="ORF">ACFQWB_10035</name>
</gene>
<accession>A0ABW2V4N1</accession>
<evidence type="ECO:0000256" key="1">
    <source>
        <dbReference type="ARBA" id="ARBA00023015"/>
    </source>
</evidence>
<dbReference type="EMBL" id="JBHTGQ010000022">
    <property type="protein sequence ID" value="MFC7750266.1"/>
    <property type="molecule type" value="Genomic_DNA"/>
</dbReference>
<keyword evidence="6" id="KW-1185">Reference proteome</keyword>
<name>A0ABW2V4N1_9BACL</name>
<keyword evidence="3" id="KW-0804">Transcription</keyword>
<evidence type="ECO:0000259" key="4">
    <source>
        <dbReference type="PROSITE" id="PS50932"/>
    </source>
</evidence>
<dbReference type="RefSeq" id="WP_246068219.1">
    <property type="nucleotide sequence ID" value="NZ_JBHTGQ010000022.1"/>
</dbReference>
<dbReference type="Gene3D" id="3.40.50.2300">
    <property type="match status" value="2"/>
</dbReference>
<organism evidence="5 6">
    <name type="scientific">Paenibacillus thermoaerophilus</name>
    <dbReference type="NCBI Taxonomy" id="1215385"/>
    <lineage>
        <taxon>Bacteria</taxon>
        <taxon>Bacillati</taxon>
        <taxon>Bacillota</taxon>
        <taxon>Bacilli</taxon>
        <taxon>Bacillales</taxon>
        <taxon>Paenibacillaceae</taxon>
        <taxon>Paenibacillus</taxon>
    </lineage>
</organism>
<sequence>MNVTIADLAKMTGLAKSTISGVLNNKSGFSEKTRQKVLKAAEQYGYVPNEIARGLTSKFTKTIGLVIKDITNPFYNQITKGVQEIANAFGYTVFLCSSGEDHEAEINQIEAMVGRRVDGLIIAPLLEEVTFDHIYELKRKSLPFALLGKIPGLDCDWVEFDDYSGGRQAAEHLIENGHTQIGFITGLRTSRASKMRYSAFKDTLVANGLTLNPDYVFHEAQSFMDGVEIGQRVLQMDRRPTALICFDDVIAMGVIKALEQSGLKVPDDLSVIGFDDIDMMLFPLTTVSIPTYEAGKTLARILFERIFDGETREFKQKVFDVKLVTRNSVKRLHQS</sequence>
<dbReference type="InterPro" id="IPR046335">
    <property type="entry name" value="LacI/GalR-like_sensor"/>
</dbReference>
<keyword evidence="2 5" id="KW-0238">DNA-binding</keyword>
<evidence type="ECO:0000313" key="6">
    <source>
        <dbReference type="Proteomes" id="UP001596528"/>
    </source>
</evidence>
<dbReference type="Gene3D" id="1.10.260.40">
    <property type="entry name" value="lambda repressor-like DNA-binding domains"/>
    <property type="match status" value="1"/>
</dbReference>
<evidence type="ECO:0000256" key="2">
    <source>
        <dbReference type="ARBA" id="ARBA00023125"/>
    </source>
</evidence>
<protein>
    <submittedName>
        <fullName evidence="5">LacI family DNA-binding transcriptional regulator</fullName>
    </submittedName>
</protein>
<dbReference type="SUPFAM" id="SSF53822">
    <property type="entry name" value="Periplasmic binding protein-like I"/>
    <property type="match status" value="1"/>
</dbReference>
<evidence type="ECO:0000313" key="5">
    <source>
        <dbReference type="EMBL" id="MFC7750266.1"/>
    </source>
</evidence>
<dbReference type="SMART" id="SM00354">
    <property type="entry name" value="HTH_LACI"/>
    <property type="match status" value="1"/>
</dbReference>
<dbReference type="Pfam" id="PF00356">
    <property type="entry name" value="LacI"/>
    <property type="match status" value="1"/>
</dbReference>
<dbReference type="PROSITE" id="PS50932">
    <property type="entry name" value="HTH_LACI_2"/>
    <property type="match status" value="1"/>
</dbReference>
<proteinExistence type="predicted"/>
<dbReference type="CDD" id="cd01392">
    <property type="entry name" value="HTH_LacI"/>
    <property type="match status" value="1"/>
</dbReference>
<dbReference type="Pfam" id="PF13377">
    <property type="entry name" value="Peripla_BP_3"/>
    <property type="match status" value="1"/>
</dbReference>
<feature type="domain" description="HTH lacI-type" evidence="4">
    <location>
        <begin position="3"/>
        <end position="57"/>
    </location>
</feature>
<dbReference type="PANTHER" id="PTHR30146:SF154">
    <property type="entry name" value="TRANSCRIPTION REGULATOR, MEMBER OF GALR FAMILY"/>
    <property type="match status" value="1"/>
</dbReference>
<reference evidence="6" key="1">
    <citation type="journal article" date="2019" name="Int. J. Syst. Evol. Microbiol.">
        <title>The Global Catalogue of Microorganisms (GCM) 10K type strain sequencing project: providing services to taxonomists for standard genome sequencing and annotation.</title>
        <authorList>
            <consortium name="The Broad Institute Genomics Platform"/>
            <consortium name="The Broad Institute Genome Sequencing Center for Infectious Disease"/>
            <person name="Wu L."/>
            <person name="Ma J."/>
        </authorList>
    </citation>
    <scope>NUCLEOTIDE SEQUENCE [LARGE SCALE GENOMIC DNA]</scope>
    <source>
        <strain evidence="6">JCM 18657</strain>
    </source>
</reference>